<evidence type="ECO:0000313" key="1">
    <source>
        <dbReference type="EMBL" id="KAF6287611.1"/>
    </source>
</evidence>
<dbReference type="Proteomes" id="UP000585614">
    <property type="component" value="Unassembled WGS sequence"/>
</dbReference>
<proteinExistence type="predicted"/>
<sequence>MMCPAPSAIHGEPLCCECQARFRGHLPMPRTEAALPYWVPPSLRPQKKIQKRIRLYIPKIIKACPCTCHCFGGRLPMPRDRAMMPYWVPQVLRSHNKMARRQQSFAGIQETSWDPSACYNCWRICDRRLLFKWQQLQPRHQERRLALGSGASPQVLLLPLSLLTLLQAILRVIAIIRQFFLV</sequence>
<dbReference type="EMBL" id="JACAGC010000022">
    <property type="protein sequence ID" value="KAF6287611.1"/>
    <property type="molecule type" value="Genomic_DNA"/>
</dbReference>
<protein>
    <submittedName>
        <fullName evidence="1">Uncharacterized protein</fullName>
    </submittedName>
</protein>
<dbReference type="Pfam" id="PF15132">
    <property type="entry name" value="DUF4568"/>
    <property type="match status" value="1"/>
</dbReference>
<name>A0A7J7SGT2_RHIFE</name>
<gene>
    <name evidence="1" type="ORF">mRhiFer1_001730</name>
</gene>
<comment type="caution">
    <text evidence="1">The sequence shown here is derived from an EMBL/GenBank/DDBJ whole genome shotgun (WGS) entry which is preliminary data.</text>
</comment>
<evidence type="ECO:0000313" key="2">
    <source>
        <dbReference type="Proteomes" id="UP000585614"/>
    </source>
</evidence>
<dbReference type="PANTHER" id="PTHR14693">
    <property type="entry name" value="RIKEN CDNA 1700018B08"/>
    <property type="match status" value="1"/>
</dbReference>
<dbReference type="PANTHER" id="PTHR14693:SF0">
    <property type="entry name" value="RIKEN CDNA 1700018B08 GENE"/>
    <property type="match status" value="1"/>
</dbReference>
<reference evidence="1 2" key="1">
    <citation type="journal article" date="2020" name="Nature">
        <title>Six reference-quality genomes reveal evolution of bat adaptations.</title>
        <authorList>
            <person name="Jebb D."/>
            <person name="Huang Z."/>
            <person name="Pippel M."/>
            <person name="Hughes G.M."/>
            <person name="Lavrichenko K."/>
            <person name="Devanna P."/>
            <person name="Winkler S."/>
            <person name="Jermiin L.S."/>
            <person name="Skirmuntt E.C."/>
            <person name="Katzourakis A."/>
            <person name="Burkitt-Gray L."/>
            <person name="Ray D.A."/>
            <person name="Sullivan K.A.M."/>
            <person name="Roscito J.G."/>
            <person name="Kirilenko B.M."/>
            <person name="Davalos L.M."/>
            <person name="Corthals A.P."/>
            <person name="Power M.L."/>
            <person name="Jones G."/>
            <person name="Ransome R.D."/>
            <person name="Dechmann D.K.N."/>
            <person name="Locatelli A.G."/>
            <person name="Puechmaille S.J."/>
            <person name="Fedrigo O."/>
            <person name="Jarvis E.D."/>
            <person name="Hiller M."/>
            <person name="Vernes S.C."/>
            <person name="Myers E.W."/>
            <person name="Teeling E.C."/>
        </authorList>
    </citation>
    <scope>NUCLEOTIDE SEQUENCE [LARGE SCALE GENOMIC DNA]</scope>
    <source>
        <strain evidence="1">MRhiFer1</strain>
        <tissue evidence="1">Lung</tissue>
    </source>
</reference>
<dbReference type="InterPro" id="IPR027919">
    <property type="entry name" value="DUF4568"/>
</dbReference>
<accession>A0A7J7SGT2</accession>
<dbReference type="AlphaFoldDB" id="A0A7J7SGT2"/>
<organism evidence="1 2">
    <name type="scientific">Rhinolophus ferrumequinum</name>
    <name type="common">Greater horseshoe bat</name>
    <dbReference type="NCBI Taxonomy" id="59479"/>
    <lineage>
        <taxon>Eukaryota</taxon>
        <taxon>Metazoa</taxon>
        <taxon>Chordata</taxon>
        <taxon>Craniata</taxon>
        <taxon>Vertebrata</taxon>
        <taxon>Euteleostomi</taxon>
        <taxon>Mammalia</taxon>
        <taxon>Eutheria</taxon>
        <taxon>Laurasiatheria</taxon>
        <taxon>Chiroptera</taxon>
        <taxon>Yinpterochiroptera</taxon>
        <taxon>Rhinolophoidea</taxon>
        <taxon>Rhinolophidae</taxon>
        <taxon>Rhinolophinae</taxon>
        <taxon>Rhinolophus</taxon>
    </lineage>
</organism>